<accession>A0A427MCC3</accession>
<reference evidence="1 2" key="1">
    <citation type="submission" date="2020-08" db="EMBL/GenBank/DDBJ databases">
        <title>Emergence of ISAba1-mediated novel tet(X) in Acinetobacter variabilis from a chicken farm.</title>
        <authorList>
            <person name="Peng K."/>
            <person name="Li R."/>
        </authorList>
    </citation>
    <scope>NUCLEOTIDE SEQUENCE [LARGE SCALE GENOMIC DNA]</scope>
    <source>
        <strain evidence="1 2">XM9F202-2</strain>
    </source>
</reference>
<evidence type="ECO:0000313" key="1">
    <source>
        <dbReference type="EMBL" id="QQN87325.1"/>
    </source>
</evidence>
<organism evidence="1 2">
    <name type="scientific">Acinetobacter variabilis</name>
    <dbReference type="NCBI Taxonomy" id="70346"/>
    <lineage>
        <taxon>Bacteria</taxon>
        <taxon>Pseudomonadati</taxon>
        <taxon>Pseudomonadota</taxon>
        <taxon>Gammaproteobacteria</taxon>
        <taxon>Moraxellales</taxon>
        <taxon>Moraxellaceae</taxon>
        <taxon>Acinetobacter</taxon>
    </lineage>
</organism>
<dbReference type="PROSITE" id="PS51257">
    <property type="entry name" value="PROKAR_LIPOPROTEIN"/>
    <property type="match status" value="1"/>
</dbReference>
<gene>
    <name evidence="1" type="ORF">IAQ69_10640</name>
</gene>
<dbReference type="GeneID" id="89665406"/>
<protein>
    <submittedName>
        <fullName evidence="1">DUF3887 domain-containing protein</fullName>
    </submittedName>
</protein>
<proteinExistence type="predicted"/>
<evidence type="ECO:0000313" key="2">
    <source>
        <dbReference type="Proteomes" id="UP000596079"/>
    </source>
</evidence>
<dbReference type="AlphaFoldDB" id="A0A427MCC3"/>
<dbReference type="Proteomes" id="UP000596079">
    <property type="component" value="Chromosome"/>
</dbReference>
<name>A0A427MCC3_9GAMM</name>
<dbReference type="EMBL" id="CP060811">
    <property type="protein sequence ID" value="QQN87325.1"/>
    <property type="molecule type" value="Genomic_DNA"/>
</dbReference>
<dbReference type="RefSeq" id="WP_125278447.1">
    <property type="nucleotide sequence ID" value="NZ_CP060811.1"/>
</dbReference>
<sequence>MKTRLMLLTAAIALSGCNNAMDSMPDPSPEQEKAAQVAYEDLRDGKYDEFLAQLEPKLQAEFQNNEKIMKRFSRSIPQGEYKSKTIMRKNFEENNGKPSEYKVSYEIVYPKNLVQYDVSFDQPNGSTKIRNFNIQVFGE</sequence>